<dbReference type="PANTHER" id="PTHR14495">
    <property type="entry name" value="SHIELDIN COMPLEX SUBUNIT 2"/>
    <property type="match status" value="1"/>
</dbReference>
<organism evidence="3 4">
    <name type="scientific">Geodia barretti</name>
    <name type="common">Barrett's horny sponge</name>
    <dbReference type="NCBI Taxonomy" id="519541"/>
    <lineage>
        <taxon>Eukaryota</taxon>
        <taxon>Metazoa</taxon>
        <taxon>Porifera</taxon>
        <taxon>Demospongiae</taxon>
        <taxon>Heteroscleromorpha</taxon>
        <taxon>Tetractinellida</taxon>
        <taxon>Astrophorina</taxon>
        <taxon>Geodiidae</taxon>
        <taxon>Geodia</taxon>
    </lineage>
</organism>
<dbReference type="Proteomes" id="UP001174909">
    <property type="component" value="Unassembled WGS sequence"/>
</dbReference>
<evidence type="ECO:0000313" key="4">
    <source>
        <dbReference type="Proteomes" id="UP001174909"/>
    </source>
</evidence>
<dbReference type="GO" id="GO:0005634">
    <property type="term" value="C:nucleus"/>
    <property type="evidence" value="ECO:0007669"/>
    <property type="project" value="TreeGrafter"/>
</dbReference>
<keyword evidence="4" id="KW-1185">Reference proteome</keyword>
<dbReference type="AlphaFoldDB" id="A0AA35R8R7"/>
<name>A0AA35R8R7_GEOBA</name>
<dbReference type="Gene3D" id="2.40.50.140">
    <property type="entry name" value="Nucleic acid-binding proteins"/>
    <property type="match status" value="1"/>
</dbReference>
<evidence type="ECO:0000256" key="1">
    <source>
        <dbReference type="SAM" id="MobiDB-lite"/>
    </source>
</evidence>
<dbReference type="EMBL" id="CASHTH010000651">
    <property type="protein sequence ID" value="CAI8005946.1"/>
    <property type="molecule type" value="Genomic_DNA"/>
</dbReference>
<comment type="caution">
    <text evidence="3">The sequence shown here is derived from an EMBL/GenBank/DDBJ whole genome shotgun (WGS) entry which is preliminary data.</text>
</comment>
<dbReference type="GO" id="GO:0010569">
    <property type="term" value="P:regulation of double-strand break repair via homologous recombination"/>
    <property type="evidence" value="ECO:0007669"/>
    <property type="project" value="TreeGrafter"/>
</dbReference>
<feature type="compositionally biased region" description="Polar residues" evidence="1">
    <location>
        <begin position="46"/>
        <end position="66"/>
    </location>
</feature>
<dbReference type="PANTHER" id="PTHR14495:SF2">
    <property type="entry name" value="SHIELDIN COMPLEX SUBUNIT 2"/>
    <property type="match status" value="1"/>
</dbReference>
<dbReference type="GO" id="GO:0035861">
    <property type="term" value="C:site of double-strand break"/>
    <property type="evidence" value="ECO:0007669"/>
    <property type="project" value="TreeGrafter"/>
</dbReference>
<feature type="domain" description="Shieldin complex subunit 2 first OB fold" evidence="2">
    <location>
        <begin position="261"/>
        <end position="389"/>
    </location>
</feature>
<protein>
    <submittedName>
        <fullName evidence="3">Shieldin complex subunit 2</fullName>
    </submittedName>
</protein>
<feature type="region of interest" description="Disordered" evidence="1">
    <location>
        <begin position="34"/>
        <end position="67"/>
    </location>
</feature>
<dbReference type="Pfam" id="PF21669">
    <property type="entry name" value="SHLD2_OB1"/>
    <property type="match status" value="1"/>
</dbReference>
<dbReference type="InterPro" id="IPR029715">
    <property type="entry name" value="FAM35A"/>
</dbReference>
<feature type="region of interest" description="Disordered" evidence="1">
    <location>
        <begin position="141"/>
        <end position="215"/>
    </location>
</feature>
<reference evidence="3" key="1">
    <citation type="submission" date="2023-03" db="EMBL/GenBank/DDBJ databases">
        <authorList>
            <person name="Steffen K."/>
            <person name="Cardenas P."/>
        </authorList>
    </citation>
    <scope>NUCLEOTIDE SEQUENCE</scope>
</reference>
<dbReference type="InterPro" id="IPR012340">
    <property type="entry name" value="NA-bd_OB-fold"/>
</dbReference>
<dbReference type="InterPro" id="IPR049507">
    <property type="entry name" value="SHLD2_OB1"/>
</dbReference>
<evidence type="ECO:0000313" key="3">
    <source>
        <dbReference type="EMBL" id="CAI8005946.1"/>
    </source>
</evidence>
<accession>A0AA35R8R7</accession>
<feature type="compositionally biased region" description="Polar residues" evidence="1">
    <location>
        <begin position="141"/>
        <end position="152"/>
    </location>
</feature>
<evidence type="ECO:0000259" key="2">
    <source>
        <dbReference type="Pfam" id="PF21669"/>
    </source>
</evidence>
<dbReference type="SUPFAM" id="SSF50249">
    <property type="entry name" value="Nucleic acid-binding proteins"/>
    <property type="match status" value="1"/>
</dbReference>
<feature type="compositionally biased region" description="Polar residues" evidence="1">
    <location>
        <begin position="162"/>
        <end position="206"/>
    </location>
</feature>
<proteinExistence type="predicted"/>
<sequence length="641" mass="69799">MFSTEEDAGRISPPQKRARTLDIADVACLVTRRQRAAFPSPEKPSRSSVFSLSSDTAAPLSTTTVKETQDEFSQELIEEDTVIQSSLPHYLSHVYGGGRHSDPDDSGASSSTSCCSVSTASCSSKLSPPAIVESQGFTVTEISDQPNGTNIESDAPCAAMAGSSNNTQSSPLLFDSPTSLPRSSPTHAKPNISTAADQQPSVSHPQTVAAKPCTLSTTKSELKENVADSGDWVKKRPSRKRKFSAGTKAEKLNYTCPPSCVNLAECAAMKPESLVHLFALVLQVNSVMEVACKKGQLAGSTVPVASLLLADPTRSCLKLLLWREAASWVERITAGDIVFLKSLRLKRWQGETVAHTIMYSRVLNLHQPKKSLPQKFVTVVPAGSLESLVEWGKSRHGYLFRDTHPLPSSQRPVHFRSSDQLGVESVVHFRAKLTSVISERVFLFSDRPGKDVCLYLLSSSRQGGGWYRELRSGVGEVWELHYLSVSLEDTQGSFSLQVTSRSKLRKLPSDSNDAQAIMKLFPSSSQNSSISTVDSLSTLLEYKSSGIKKCRAKATQFNFQLSGGEVLCLEQLAELSGPELVSRLLGAVYVGCQACTKPLRIVREITEGRADENCVYCPCEDCKKKSPGGAFTSSYCYRYMH</sequence>
<gene>
    <name evidence="3" type="ORF">GBAR_LOCUS4500</name>
</gene>